<proteinExistence type="predicted"/>
<gene>
    <name evidence="1" type="ORF">B8W67_08850</name>
</gene>
<dbReference type="RefSeq" id="WP_069391359.1">
    <property type="nucleotide sequence ID" value="NZ_AP022594.1"/>
</dbReference>
<dbReference type="Proteomes" id="UP000193577">
    <property type="component" value="Unassembled WGS sequence"/>
</dbReference>
<sequence length="99" mass="9628">MSFLNTEPEALAATAEALRGLGAAMGAESAAAAAPTTAVAPPAADDVSMLAAAQFGLQGQLYQSVAAQAAAVHQMLVATLSGNAGAYSEAEATNMTAMG</sequence>
<name>A0A7I7SI47_9MYCO</name>
<evidence type="ECO:0000313" key="1">
    <source>
        <dbReference type="EMBL" id="OSC33940.1"/>
    </source>
</evidence>
<dbReference type="Gene3D" id="1.10.287.850">
    <property type="entry name" value="HP0062-like domain"/>
    <property type="match status" value="1"/>
</dbReference>
<evidence type="ECO:0000313" key="2">
    <source>
        <dbReference type="Proteomes" id="UP000193577"/>
    </source>
</evidence>
<protein>
    <submittedName>
        <fullName evidence="1">PE family protein</fullName>
    </submittedName>
</protein>
<organism evidence="1 2">
    <name type="scientific">Mycolicibacillus koreensis</name>
    <dbReference type="NCBI Taxonomy" id="1069220"/>
    <lineage>
        <taxon>Bacteria</taxon>
        <taxon>Bacillati</taxon>
        <taxon>Actinomycetota</taxon>
        <taxon>Actinomycetes</taxon>
        <taxon>Mycobacteriales</taxon>
        <taxon>Mycobacteriaceae</taxon>
        <taxon>Mycolicibacillus</taxon>
    </lineage>
</organism>
<dbReference type="SUPFAM" id="SSF140459">
    <property type="entry name" value="PE/PPE dimer-like"/>
    <property type="match status" value="1"/>
</dbReference>
<comment type="caution">
    <text evidence="1">The sequence shown here is derived from an EMBL/GenBank/DDBJ whole genome shotgun (WGS) entry which is preliminary data.</text>
</comment>
<dbReference type="AlphaFoldDB" id="A0A7I7SI47"/>
<reference evidence="1 2" key="1">
    <citation type="submission" date="2017-04" db="EMBL/GenBank/DDBJ databases">
        <title>The new phylogeny of genus Mycobacterium.</title>
        <authorList>
            <person name="Tortoli E."/>
            <person name="Trovato A."/>
            <person name="Cirillo D.M."/>
        </authorList>
    </citation>
    <scope>NUCLEOTIDE SEQUENCE [LARGE SCALE GENOMIC DNA]</scope>
    <source>
        <strain evidence="1 2">KCTC 19819</strain>
    </source>
</reference>
<accession>A0A7I7SI47</accession>
<keyword evidence="2" id="KW-1185">Reference proteome</keyword>
<dbReference type="Pfam" id="PF00934">
    <property type="entry name" value="PE"/>
    <property type="match status" value="1"/>
</dbReference>
<dbReference type="InterPro" id="IPR000084">
    <property type="entry name" value="PE-PGRS_N"/>
</dbReference>
<dbReference type="InterPro" id="IPR038332">
    <property type="entry name" value="PPE_sf"/>
</dbReference>
<dbReference type="EMBL" id="NCXO01000015">
    <property type="protein sequence ID" value="OSC33940.1"/>
    <property type="molecule type" value="Genomic_DNA"/>
</dbReference>